<accession>A0ABY6IUZ7</accession>
<evidence type="ECO:0000313" key="4">
    <source>
        <dbReference type="Proteomes" id="UP001162741"/>
    </source>
</evidence>
<keyword evidence="4" id="KW-1185">Reference proteome</keyword>
<dbReference type="Proteomes" id="UP001162741">
    <property type="component" value="Chromosome"/>
</dbReference>
<keyword evidence="2" id="KW-0119">Carbohydrate metabolism</keyword>
<dbReference type="InterPro" id="IPR015943">
    <property type="entry name" value="WD40/YVTN_repeat-like_dom_sf"/>
</dbReference>
<evidence type="ECO:0000256" key="1">
    <source>
        <dbReference type="ARBA" id="ARBA00005564"/>
    </source>
</evidence>
<evidence type="ECO:0000313" key="3">
    <source>
        <dbReference type="EMBL" id="UYQ91021.1"/>
    </source>
</evidence>
<dbReference type="InterPro" id="IPR019405">
    <property type="entry name" value="Lactonase_7-beta_prop"/>
</dbReference>
<dbReference type="PANTHER" id="PTHR30344">
    <property type="entry name" value="6-PHOSPHOGLUCONOLACTONASE-RELATED"/>
    <property type="match status" value="1"/>
</dbReference>
<name>A0ABY6IUZ7_9BACT</name>
<dbReference type="InterPro" id="IPR050282">
    <property type="entry name" value="Cycloisomerase_2"/>
</dbReference>
<dbReference type="EMBL" id="CP107006">
    <property type="protein sequence ID" value="UYQ91021.1"/>
    <property type="molecule type" value="Genomic_DNA"/>
</dbReference>
<dbReference type="Pfam" id="PF10282">
    <property type="entry name" value="Lactonase"/>
    <property type="match status" value="1"/>
</dbReference>
<dbReference type="RefSeq" id="WP_244843532.1">
    <property type="nucleotide sequence ID" value="NZ_CP107006.1"/>
</dbReference>
<dbReference type="PANTHER" id="PTHR30344:SF1">
    <property type="entry name" value="6-PHOSPHOGLUCONOLACTONASE"/>
    <property type="match status" value="1"/>
</dbReference>
<comment type="similarity">
    <text evidence="1">Belongs to the cycloisomerase 2 family.</text>
</comment>
<sequence>MLVGTYTSGESKGIYVYKLDTKTGKATLSGVAEGLKDPSFVAVAPNGKHVYAVSESKSSVYAFDFDKTAGKLQLLNEQPVGSGGPCHVNIDKDGKFVFTGNYGAGSLSVLPIQANGKVGAPVQVIEQTGSGPNKSRQSEPHVHQVVFSPDGKQVFVPDLGTDKIMMYDFTPSAEKPLSPSKQPFATIAPGGGPRHFTFHPDGKHAYIVHEITGHVTAFEYADRQLKAIQTISTSTADYKGSNFSSADIHISPDGKFLYMSNRGDLNNIAIFSIEEGSGQLTLVGHQSVKGRNPRNFMITPDGGLILVANQDTNNIIVFRRDKTTGKLTETGETIAVPAPVCVILP</sequence>
<protein>
    <submittedName>
        <fullName evidence="3">Lactonase family protein</fullName>
    </submittedName>
</protein>
<proteinExistence type="inferred from homology"/>
<reference evidence="3" key="1">
    <citation type="submission" date="2022-10" db="EMBL/GenBank/DDBJ databases">
        <title>Chitinophaga sp. nov., isolated from soil.</title>
        <authorList>
            <person name="Jeon C.O."/>
        </authorList>
    </citation>
    <scope>NUCLEOTIDE SEQUENCE</scope>
    <source>
        <strain evidence="3">R8</strain>
    </source>
</reference>
<gene>
    <name evidence="3" type="ORF">MKQ68_13050</name>
</gene>
<evidence type="ECO:0000256" key="2">
    <source>
        <dbReference type="ARBA" id="ARBA00022526"/>
    </source>
</evidence>
<dbReference type="SUPFAM" id="SSF51004">
    <property type="entry name" value="C-terminal (heme d1) domain of cytochrome cd1-nitrite reductase"/>
    <property type="match status" value="1"/>
</dbReference>
<keyword evidence="2" id="KW-0313">Glucose metabolism</keyword>
<dbReference type="InterPro" id="IPR011048">
    <property type="entry name" value="Haem_d1_sf"/>
</dbReference>
<dbReference type="Gene3D" id="2.130.10.10">
    <property type="entry name" value="YVTN repeat-like/Quinoprotein amine dehydrogenase"/>
    <property type="match status" value="1"/>
</dbReference>
<organism evidence="3 4">
    <name type="scientific">Chitinophaga horti</name>
    <dbReference type="NCBI Taxonomy" id="2920382"/>
    <lineage>
        <taxon>Bacteria</taxon>
        <taxon>Pseudomonadati</taxon>
        <taxon>Bacteroidota</taxon>
        <taxon>Chitinophagia</taxon>
        <taxon>Chitinophagales</taxon>
        <taxon>Chitinophagaceae</taxon>
        <taxon>Chitinophaga</taxon>
    </lineage>
</organism>